<comment type="caution">
    <text evidence="7">The sequence shown here is derived from an EMBL/GenBank/DDBJ whole genome shotgun (WGS) entry which is preliminary data.</text>
</comment>
<evidence type="ECO:0000256" key="3">
    <source>
        <dbReference type="ARBA" id="ARBA00022692"/>
    </source>
</evidence>
<feature type="transmembrane region" description="Helical" evidence="6">
    <location>
        <begin position="133"/>
        <end position="153"/>
    </location>
</feature>
<sequence>MANAERLAKPVAGKPAAITKVLARGGSISFLLNSTGMGLALIMQIVLARLLGAAGYGTYAFVTTVVTFLVFPAKLGFDTSIVRLVAAMKAKDEWSLIKGLLKRANQLGFAVSLSVTATGFVILGLRYSEMTDTQLATYAVGFATIPLLTLATLRQSALQALKDVLFAQMPEKIVRPLLTMGLLLMTVFLLNWEADAGLAMLCFAAAVAVSYLIGAVVLKKRIKEQTAAVDTQYATRYWIRLSLSLMINGGMYLILGQLSVLLMGVMHSETESGLFSAAVRLAALVSFAITAINMTAAPLLSESYAKGNHGQLQQVCTTSGRAGFSFAAVVFIAFVIAGRPLLGLFGTEFTAAYPALLLLSAGQLFGAYCGQTGTMATMTGYHRVLTRVLVIATALNVMLSVLLIPLLGMTGAAAASCCAAVTWNAIMAVAIKRKYGITTPVWTFGGGSQRKQQEQDSPPQ</sequence>
<dbReference type="PANTHER" id="PTHR30250:SF11">
    <property type="entry name" value="O-ANTIGEN TRANSPORTER-RELATED"/>
    <property type="match status" value="1"/>
</dbReference>
<comment type="subcellular location">
    <subcellularLocation>
        <location evidence="1">Cell membrane</location>
        <topology evidence="1">Multi-pass membrane protein</topology>
    </subcellularLocation>
</comment>
<accession>A0ABM9C9T3</accession>
<dbReference type="InterPro" id="IPR050833">
    <property type="entry name" value="Poly_Biosynth_Transport"/>
</dbReference>
<keyword evidence="5 6" id="KW-0472">Membrane</keyword>
<feature type="transmembrane region" description="Helical" evidence="6">
    <location>
        <begin position="198"/>
        <end position="218"/>
    </location>
</feature>
<evidence type="ECO:0000256" key="2">
    <source>
        <dbReference type="ARBA" id="ARBA00022475"/>
    </source>
</evidence>
<evidence type="ECO:0000313" key="7">
    <source>
        <dbReference type="EMBL" id="CAH1206832.1"/>
    </source>
</evidence>
<dbReference type="RefSeq" id="WP_236342941.1">
    <property type="nucleotide sequence ID" value="NZ_CAKMMF010000013.1"/>
</dbReference>
<feature type="transmembrane region" description="Helical" evidence="6">
    <location>
        <begin position="351"/>
        <end position="368"/>
    </location>
</feature>
<name>A0ABM9C9T3_9BACL</name>
<keyword evidence="2" id="KW-1003">Cell membrane</keyword>
<dbReference type="EMBL" id="CAKMMF010000013">
    <property type="protein sequence ID" value="CAH1206832.1"/>
    <property type="molecule type" value="Genomic_DNA"/>
</dbReference>
<feature type="transmembrane region" description="Helical" evidence="6">
    <location>
        <begin position="21"/>
        <end position="47"/>
    </location>
</feature>
<feature type="transmembrane region" description="Helical" evidence="6">
    <location>
        <begin position="277"/>
        <end position="301"/>
    </location>
</feature>
<evidence type="ECO:0000256" key="1">
    <source>
        <dbReference type="ARBA" id="ARBA00004651"/>
    </source>
</evidence>
<feature type="transmembrane region" description="Helical" evidence="6">
    <location>
        <begin position="173"/>
        <end position="192"/>
    </location>
</feature>
<organism evidence="7 8">
    <name type="scientific">Paenibacillus plantiphilus</name>
    <dbReference type="NCBI Taxonomy" id="2905650"/>
    <lineage>
        <taxon>Bacteria</taxon>
        <taxon>Bacillati</taxon>
        <taxon>Bacillota</taxon>
        <taxon>Bacilli</taxon>
        <taxon>Bacillales</taxon>
        <taxon>Paenibacillaceae</taxon>
        <taxon>Paenibacillus</taxon>
    </lineage>
</organism>
<feature type="transmembrane region" description="Helical" evidence="6">
    <location>
        <begin position="238"/>
        <end position="265"/>
    </location>
</feature>
<feature type="transmembrane region" description="Helical" evidence="6">
    <location>
        <begin position="107"/>
        <end position="127"/>
    </location>
</feature>
<evidence type="ECO:0000256" key="4">
    <source>
        <dbReference type="ARBA" id="ARBA00022989"/>
    </source>
</evidence>
<feature type="transmembrane region" description="Helical" evidence="6">
    <location>
        <begin position="322"/>
        <end position="345"/>
    </location>
</feature>
<evidence type="ECO:0000313" key="8">
    <source>
        <dbReference type="Proteomes" id="UP000838686"/>
    </source>
</evidence>
<keyword evidence="3 6" id="KW-0812">Transmembrane</keyword>
<reference evidence="7" key="1">
    <citation type="submission" date="2022-01" db="EMBL/GenBank/DDBJ databases">
        <authorList>
            <person name="Criscuolo A."/>
        </authorList>
    </citation>
    <scope>NUCLEOTIDE SEQUENCE</scope>
    <source>
        <strain evidence="7">CIP111893</strain>
    </source>
</reference>
<evidence type="ECO:0000256" key="5">
    <source>
        <dbReference type="ARBA" id="ARBA00023136"/>
    </source>
</evidence>
<dbReference type="Pfam" id="PF01943">
    <property type="entry name" value="Polysacc_synt"/>
    <property type="match status" value="1"/>
</dbReference>
<feature type="transmembrane region" description="Helical" evidence="6">
    <location>
        <begin position="59"/>
        <end position="86"/>
    </location>
</feature>
<dbReference type="InterPro" id="IPR002797">
    <property type="entry name" value="Polysacc_synth"/>
</dbReference>
<keyword evidence="4 6" id="KW-1133">Transmembrane helix</keyword>
<feature type="transmembrane region" description="Helical" evidence="6">
    <location>
        <begin position="388"/>
        <end position="407"/>
    </location>
</feature>
<proteinExistence type="predicted"/>
<gene>
    <name evidence="7" type="ORF">PAECIP111893_02627</name>
</gene>
<protein>
    <recommendedName>
        <fullName evidence="9">Polysaccharide biosynthesis protein C-terminal domain-containing protein</fullName>
    </recommendedName>
</protein>
<feature type="transmembrane region" description="Helical" evidence="6">
    <location>
        <begin position="413"/>
        <end position="431"/>
    </location>
</feature>
<dbReference type="PANTHER" id="PTHR30250">
    <property type="entry name" value="PST FAMILY PREDICTED COLANIC ACID TRANSPORTER"/>
    <property type="match status" value="1"/>
</dbReference>
<dbReference type="Proteomes" id="UP000838686">
    <property type="component" value="Unassembled WGS sequence"/>
</dbReference>
<keyword evidence="8" id="KW-1185">Reference proteome</keyword>
<evidence type="ECO:0000256" key="6">
    <source>
        <dbReference type="SAM" id="Phobius"/>
    </source>
</evidence>
<evidence type="ECO:0008006" key="9">
    <source>
        <dbReference type="Google" id="ProtNLM"/>
    </source>
</evidence>